<dbReference type="Proteomes" id="UP000018291">
    <property type="component" value="Unassembled WGS sequence"/>
</dbReference>
<gene>
    <name evidence="3" type="ORF">BN381_80082</name>
</gene>
<keyword evidence="2" id="KW-1133">Transmembrane helix</keyword>
<dbReference type="STRING" id="1229780.BN381_80082"/>
<dbReference type="RefSeq" id="WP_012230348.1">
    <property type="nucleotide sequence ID" value="NZ_HG422565.1"/>
</dbReference>
<keyword evidence="4" id="KW-1185">Reference proteome</keyword>
<sequence>MSDPAQPDEAGADSEPIEMTTGPEPMETNTDPQPAEREVRSAASKIRSILGVAVVAVTGLFIVIYALPDSPIKRHVPLWVFHTGDALSLNQNWALFAPDPPTTDVQLDVVVTDADGAITVESLPTGPVWVPTVRSERWRKVRERVTPTSGAERWPEVLQWSLRQLRSRGRDPQRIELRRRWIERRADDPDDRGTERTFPFARLEVSTDTYVVLDPDAPGAVKNPPVDDSPDGRAKKSDQ</sequence>
<dbReference type="EMBL" id="CANL01000078">
    <property type="protein sequence ID" value="CCM65552.1"/>
    <property type="molecule type" value="Genomic_DNA"/>
</dbReference>
<proteinExistence type="predicted"/>
<evidence type="ECO:0000313" key="4">
    <source>
        <dbReference type="Proteomes" id="UP000018291"/>
    </source>
</evidence>
<dbReference type="AlphaFoldDB" id="R4Z7I2"/>
<keyword evidence="2" id="KW-0812">Transmembrane</keyword>
<protein>
    <submittedName>
        <fullName evidence="3">Uncharacterized protein</fullName>
    </submittedName>
</protein>
<keyword evidence="2" id="KW-0472">Membrane</keyword>
<evidence type="ECO:0000313" key="3">
    <source>
        <dbReference type="EMBL" id="CCM65552.1"/>
    </source>
</evidence>
<accession>R4Z7I2</accession>
<organism evidence="3 4">
    <name type="scientific">Candidatus Neomicrothrix parvicella RN1</name>
    <dbReference type="NCBI Taxonomy" id="1229780"/>
    <lineage>
        <taxon>Bacteria</taxon>
        <taxon>Bacillati</taxon>
        <taxon>Actinomycetota</taxon>
        <taxon>Acidimicrobiia</taxon>
        <taxon>Acidimicrobiales</taxon>
        <taxon>Microthrixaceae</taxon>
        <taxon>Candidatus Neomicrothrix</taxon>
    </lineage>
</organism>
<comment type="caution">
    <text evidence="3">The sequence shown here is derived from an EMBL/GenBank/DDBJ whole genome shotgun (WGS) entry which is preliminary data.</text>
</comment>
<feature type="transmembrane region" description="Helical" evidence="2">
    <location>
        <begin position="49"/>
        <end position="67"/>
    </location>
</feature>
<feature type="region of interest" description="Disordered" evidence="1">
    <location>
        <begin position="214"/>
        <end position="239"/>
    </location>
</feature>
<evidence type="ECO:0000256" key="1">
    <source>
        <dbReference type="SAM" id="MobiDB-lite"/>
    </source>
</evidence>
<evidence type="ECO:0000256" key="2">
    <source>
        <dbReference type="SAM" id="Phobius"/>
    </source>
</evidence>
<dbReference type="HOGENOM" id="CLU_1159444_0_0_11"/>
<reference evidence="3 4" key="1">
    <citation type="journal article" date="2013" name="ISME J.">
        <title>Metabolic model for the filamentous 'Candidatus Microthrix parvicella' based on genomic and metagenomic analyses.</title>
        <authorList>
            <person name="Jon McIlroy S."/>
            <person name="Kristiansen R."/>
            <person name="Albertsen M."/>
            <person name="Michael Karst S."/>
            <person name="Rossetti S."/>
            <person name="Lund Nielsen J."/>
            <person name="Tandoi V."/>
            <person name="James Seviour R."/>
            <person name="Nielsen P.H."/>
        </authorList>
    </citation>
    <scope>NUCLEOTIDE SEQUENCE [LARGE SCALE GENOMIC DNA]</scope>
    <source>
        <strain evidence="3 4">RN1</strain>
    </source>
</reference>
<feature type="compositionally biased region" description="Basic and acidic residues" evidence="1">
    <location>
        <begin position="230"/>
        <end position="239"/>
    </location>
</feature>
<name>R4Z7I2_9ACTN</name>
<feature type="region of interest" description="Disordered" evidence="1">
    <location>
        <begin position="1"/>
        <end position="35"/>
    </location>
</feature>